<dbReference type="InterPro" id="IPR001789">
    <property type="entry name" value="Sig_transdc_resp-reg_receiver"/>
</dbReference>
<organism evidence="6 7">
    <name type="scientific">Nocardioides marmorisolisilvae</name>
    <dbReference type="NCBI Taxonomy" id="1542737"/>
    <lineage>
        <taxon>Bacteria</taxon>
        <taxon>Bacillati</taxon>
        <taxon>Actinomycetota</taxon>
        <taxon>Actinomycetes</taxon>
        <taxon>Propionibacteriales</taxon>
        <taxon>Nocardioidaceae</taxon>
        <taxon>Nocardioides</taxon>
    </lineage>
</organism>
<feature type="domain" description="Response regulatory" evidence="5">
    <location>
        <begin position="4"/>
        <end position="120"/>
    </location>
</feature>
<dbReference type="GO" id="GO:0003677">
    <property type="term" value="F:DNA binding"/>
    <property type="evidence" value="ECO:0007669"/>
    <property type="project" value="UniProtKB-KW"/>
</dbReference>
<keyword evidence="2 6" id="KW-0238">DNA-binding</keyword>
<evidence type="ECO:0000256" key="1">
    <source>
        <dbReference type="ARBA" id="ARBA00022553"/>
    </source>
</evidence>
<evidence type="ECO:0000259" key="4">
    <source>
        <dbReference type="PROSITE" id="PS50043"/>
    </source>
</evidence>
<evidence type="ECO:0000313" key="6">
    <source>
        <dbReference type="EMBL" id="RNL79082.1"/>
    </source>
</evidence>
<dbReference type="OrthoDB" id="9808843at2"/>
<sequence length="213" mass="22216">MTTSVLLVDDHELIRHGLAGAFTRDESFTVAGQAGTIADGLALATSTQPDVLVVDLQLPDGSGLDLVRALRKERKDVGLVVLTMYAGDEQIFAAMDAGASAFVGKDAPSTEVVAAARHAAVAPLSFTCAGLPEAMMRRMSSSSPRLSDRERQVLDLLADGLGVAAIAAKLYISESTAKTHIAKVYEKLGAANRAQALVAAMRAGLIDTSSPPR</sequence>
<dbReference type="SMART" id="SM00421">
    <property type="entry name" value="HTH_LUXR"/>
    <property type="match status" value="1"/>
</dbReference>
<dbReference type="PRINTS" id="PR00038">
    <property type="entry name" value="HTHLUXR"/>
</dbReference>
<dbReference type="InterPro" id="IPR000792">
    <property type="entry name" value="Tscrpt_reg_LuxR_C"/>
</dbReference>
<dbReference type="PANTHER" id="PTHR43214">
    <property type="entry name" value="TWO-COMPONENT RESPONSE REGULATOR"/>
    <property type="match status" value="1"/>
</dbReference>
<accession>A0A3N0DTZ4</accession>
<evidence type="ECO:0000256" key="3">
    <source>
        <dbReference type="PROSITE-ProRule" id="PRU00169"/>
    </source>
</evidence>
<dbReference type="InterPro" id="IPR039420">
    <property type="entry name" value="WalR-like"/>
</dbReference>
<dbReference type="SMART" id="SM00448">
    <property type="entry name" value="REC"/>
    <property type="match status" value="1"/>
</dbReference>
<dbReference type="RefSeq" id="WP_123233584.1">
    <property type="nucleotide sequence ID" value="NZ_RJSG01000002.1"/>
</dbReference>
<proteinExistence type="predicted"/>
<dbReference type="SUPFAM" id="SSF46894">
    <property type="entry name" value="C-terminal effector domain of the bipartite response regulators"/>
    <property type="match status" value="1"/>
</dbReference>
<dbReference type="CDD" id="cd17535">
    <property type="entry name" value="REC_NarL-like"/>
    <property type="match status" value="1"/>
</dbReference>
<protein>
    <submittedName>
        <fullName evidence="6">DNA-binding response regulator</fullName>
    </submittedName>
</protein>
<dbReference type="Pfam" id="PF00196">
    <property type="entry name" value="GerE"/>
    <property type="match status" value="1"/>
</dbReference>
<reference evidence="6 7" key="1">
    <citation type="submission" date="2018-11" db="EMBL/GenBank/DDBJ databases">
        <authorList>
            <person name="Li F."/>
        </authorList>
    </citation>
    <scope>NUCLEOTIDE SEQUENCE [LARGE SCALE GENOMIC DNA]</scope>
    <source>
        <strain evidence="6 7">KIS18-7</strain>
    </source>
</reference>
<keyword evidence="7" id="KW-1185">Reference proteome</keyword>
<dbReference type="EMBL" id="RJSG01000002">
    <property type="protein sequence ID" value="RNL79082.1"/>
    <property type="molecule type" value="Genomic_DNA"/>
</dbReference>
<dbReference type="CDD" id="cd06170">
    <property type="entry name" value="LuxR_C_like"/>
    <property type="match status" value="1"/>
</dbReference>
<dbReference type="InterPro" id="IPR011006">
    <property type="entry name" value="CheY-like_superfamily"/>
</dbReference>
<evidence type="ECO:0000256" key="2">
    <source>
        <dbReference type="ARBA" id="ARBA00023125"/>
    </source>
</evidence>
<dbReference type="Gene3D" id="3.40.50.2300">
    <property type="match status" value="1"/>
</dbReference>
<gene>
    <name evidence="6" type="ORF">EFL95_08570</name>
</gene>
<dbReference type="AlphaFoldDB" id="A0A3N0DTZ4"/>
<dbReference type="PROSITE" id="PS50043">
    <property type="entry name" value="HTH_LUXR_2"/>
    <property type="match status" value="1"/>
</dbReference>
<dbReference type="Proteomes" id="UP000277094">
    <property type="component" value="Unassembled WGS sequence"/>
</dbReference>
<dbReference type="PROSITE" id="PS50110">
    <property type="entry name" value="RESPONSE_REGULATORY"/>
    <property type="match status" value="1"/>
</dbReference>
<dbReference type="InterPro" id="IPR058245">
    <property type="entry name" value="NreC/VraR/RcsB-like_REC"/>
</dbReference>
<name>A0A3N0DTZ4_9ACTN</name>
<evidence type="ECO:0000259" key="5">
    <source>
        <dbReference type="PROSITE" id="PS50110"/>
    </source>
</evidence>
<dbReference type="GO" id="GO:0006355">
    <property type="term" value="P:regulation of DNA-templated transcription"/>
    <property type="evidence" value="ECO:0007669"/>
    <property type="project" value="InterPro"/>
</dbReference>
<keyword evidence="1 3" id="KW-0597">Phosphoprotein</keyword>
<feature type="modified residue" description="4-aspartylphosphate" evidence="3">
    <location>
        <position position="55"/>
    </location>
</feature>
<dbReference type="SUPFAM" id="SSF52172">
    <property type="entry name" value="CheY-like"/>
    <property type="match status" value="1"/>
</dbReference>
<feature type="domain" description="HTH luxR-type" evidence="4">
    <location>
        <begin position="139"/>
        <end position="204"/>
    </location>
</feature>
<dbReference type="InterPro" id="IPR016032">
    <property type="entry name" value="Sig_transdc_resp-reg_C-effctor"/>
</dbReference>
<dbReference type="Pfam" id="PF00072">
    <property type="entry name" value="Response_reg"/>
    <property type="match status" value="1"/>
</dbReference>
<comment type="caution">
    <text evidence="6">The sequence shown here is derived from an EMBL/GenBank/DDBJ whole genome shotgun (WGS) entry which is preliminary data.</text>
</comment>
<evidence type="ECO:0000313" key="7">
    <source>
        <dbReference type="Proteomes" id="UP000277094"/>
    </source>
</evidence>
<dbReference type="GO" id="GO:0000160">
    <property type="term" value="P:phosphorelay signal transduction system"/>
    <property type="evidence" value="ECO:0007669"/>
    <property type="project" value="InterPro"/>
</dbReference>